<dbReference type="EMBL" id="JAULSU010000006">
    <property type="protein sequence ID" value="KAK0614725.1"/>
    <property type="molecule type" value="Genomic_DNA"/>
</dbReference>
<dbReference type="InterPro" id="IPR002403">
    <property type="entry name" value="Cyt_P450_E_grp-IV"/>
</dbReference>
<dbReference type="PANTHER" id="PTHR24304:SF2">
    <property type="entry name" value="24-HYDROXYCHOLESTEROL 7-ALPHA-HYDROXYLASE"/>
    <property type="match status" value="1"/>
</dbReference>
<sequence length="522" mass="58828">MSPDILLPYSQSWCSVSFLPAVFLALISLGAFATLISTRNRKKDGVPTLPETIPCLSSALLYMTDMQSFLSKTKATFRSTNVLAFNIGPQKVYMITGARNVANIFRTTANVGQEIFILKIQKYLYGSVPSDYAKFLNDKSGRAKVPAPGTENTPTTKRYWYSMNNLLHGYLARAHDTNVLAAVYQREFNKALEVFPTTEWSETLVYTTVLQNLVWGLPKWMNRKAWKARDRLHAATAKYLYPTVDNFDWDSSSATADWEPVFGSRANREVIRWMREDGFAAQTIAGAVSTLFIFGSNGNTTPTVAWMLMEIVKRPELLQQVRDEVLTAYVTHPHTGERSIDAQMLLALPLLQSVYIEGLRLHVSLNVTREVVGPLTLEGYELEKGAILQAPTDISHREESVWGAPDHPASEFWAERHIKYVKTVDEKGGSVKMERQFSMAGRQNHFFPYGGGAPICPGRFFAKQEMMLTVATLVSRFDIEFAGWTYMDGSPSDSPAENDGRWAGSATVPPDRDMRIRWKRLW</sequence>
<dbReference type="InterPro" id="IPR001128">
    <property type="entry name" value="Cyt_P450"/>
</dbReference>
<dbReference type="GO" id="GO:0005506">
    <property type="term" value="F:iron ion binding"/>
    <property type="evidence" value="ECO:0007669"/>
    <property type="project" value="InterPro"/>
</dbReference>
<feature type="transmembrane region" description="Helical" evidence="8">
    <location>
        <begin position="16"/>
        <end position="36"/>
    </location>
</feature>
<dbReference type="InterPro" id="IPR050529">
    <property type="entry name" value="CYP450_sterol_14alpha_dmase"/>
</dbReference>
<evidence type="ECO:0000313" key="10">
    <source>
        <dbReference type="Proteomes" id="UP001175000"/>
    </source>
</evidence>
<keyword evidence="4 7" id="KW-0479">Metal-binding</keyword>
<evidence type="ECO:0000256" key="7">
    <source>
        <dbReference type="PIRSR" id="PIRSR602403-1"/>
    </source>
</evidence>
<evidence type="ECO:0000256" key="8">
    <source>
        <dbReference type="SAM" id="Phobius"/>
    </source>
</evidence>
<gene>
    <name evidence="9" type="ORF">B0T14DRAFT_540059</name>
</gene>
<dbReference type="PANTHER" id="PTHR24304">
    <property type="entry name" value="CYTOCHROME P450 FAMILY 7"/>
    <property type="match status" value="1"/>
</dbReference>
<comment type="cofactor">
    <cofactor evidence="1 7">
        <name>heme</name>
        <dbReference type="ChEBI" id="CHEBI:30413"/>
    </cofactor>
</comment>
<evidence type="ECO:0000256" key="5">
    <source>
        <dbReference type="ARBA" id="ARBA00023004"/>
    </source>
</evidence>
<dbReference type="PRINTS" id="PR00465">
    <property type="entry name" value="EP450IV"/>
</dbReference>
<proteinExistence type="inferred from homology"/>
<dbReference type="InterPro" id="IPR036396">
    <property type="entry name" value="Cyt_P450_sf"/>
</dbReference>
<keyword evidence="6" id="KW-0560">Oxidoreductase</keyword>
<keyword evidence="8" id="KW-0812">Transmembrane</keyword>
<dbReference type="GO" id="GO:0016705">
    <property type="term" value="F:oxidoreductase activity, acting on paired donors, with incorporation or reduction of molecular oxygen"/>
    <property type="evidence" value="ECO:0007669"/>
    <property type="project" value="InterPro"/>
</dbReference>
<evidence type="ECO:0000256" key="2">
    <source>
        <dbReference type="ARBA" id="ARBA00010617"/>
    </source>
</evidence>
<accession>A0AA39WG11</accession>
<keyword evidence="6" id="KW-0503">Monooxygenase</keyword>
<keyword evidence="8" id="KW-1133">Transmembrane helix</keyword>
<dbReference type="GO" id="GO:0020037">
    <property type="term" value="F:heme binding"/>
    <property type="evidence" value="ECO:0007669"/>
    <property type="project" value="InterPro"/>
</dbReference>
<comment type="similarity">
    <text evidence="2">Belongs to the cytochrome P450 family.</text>
</comment>
<dbReference type="GO" id="GO:0008395">
    <property type="term" value="F:steroid hydroxylase activity"/>
    <property type="evidence" value="ECO:0007669"/>
    <property type="project" value="TreeGrafter"/>
</dbReference>
<dbReference type="AlphaFoldDB" id="A0AA39WG11"/>
<dbReference type="Proteomes" id="UP001175000">
    <property type="component" value="Unassembled WGS sequence"/>
</dbReference>
<dbReference type="SUPFAM" id="SSF48264">
    <property type="entry name" value="Cytochrome P450"/>
    <property type="match status" value="1"/>
</dbReference>
<evidence type="ECO:0000256" key="4">
    <source>
        <dbReference type="ARBA" id="ARBA00022723"/>
    </source>
</evidence>
<dbReference type="Pfam" id="PF00067">
    <property type="entry name" value="p450"/>
    <property type="match status" value="1"/>
</dbReference>
<organism evidence="9 10">
    <name type="scientific">Immersiella caudata</name>
    <dbReference type="NCBI Taxonomy" id="314043"/>
    <lineage>
        <taxon>Eukaryota</taxon>
        <taxon>Fungi</taxon>
        <taxon>Dikarya</taxon>
        <taxon>Ascomycota</taxon>
        <taxon>Pezizomycotina</taxon>
        <taxon>Sordariomycetes</taxon>
        <taxon>Sordariomycetidae</taxon>
        <taxon>Sordariales</taxon>
        <taxon>Lasiosphaeriaceae</taxon>
        <taxon>Immersiella</taxon>
    </lineage>
</organism>
<evidence type="ECO:0000256" key="6">
    <source>
        <dbReference type="ARBA" id="ARBA00023033"/>
    </source>
</evidence>
<comment type="caution">
    <text evidence="9">The sequence shown here is derived from an EMBL/GenBank/DDBJ whole genome shotgun (WGS) entry which is preliminary data.</text>
</comment>
<keyword evidence="5 7" id="KW-0408">Iron</keyword>
<protein>
    <submittedName>
        <fullName evidence="9">Cytochrome P450</fullName>
    </submittedName>
</protein>
<name>A0AA39WG11_9PEZI</name>
<dbReference type="CDD" id="cd11040">
    <property type="entry name" value="CYP7_CYP8-like"/>
    <property type="match status" value="1"/>
</dbReference>
<keyword evidence="10" id="KW-1185">Reference proteome</keyword>
<evidence type="ECO:0000256" key="3">
    <source>
        <dbReference type="ARBA" id="ARBA00022617"/>
    </source>
</evidence>
<keyword evidence="3 7" id="KW-0349">Heme</keyword>
<dbReference type="Gene3D" id="1.10.630.10">
    <property type="entry name" value="Cytochrome P450"/>
    <property type="match status" value="1"/>
</dbReference>
<feature type="binding site" description="axial binding residue" evidence="7">
    <location>
        <position position="456"/>
    </location>
    <ligand>
        <name>heme</name>
        <dbReference type="ChEBI" id="CHEBI:30413"/>
    </ligand>
    <ligandPart>
        <name>Fe</name>
        <dbReference type="ChEBI" id="CHEBI:18248"/>
    </ligandPart>
</feature>
<evidence type="ECO:0000313" key="9">
    <source>
        <dbReference type="EMBL" id="KAK0614725.1"/>
    </source>
</evidence>
<evidence type="ECO:0000256" key="1">
    <source>
        <dbReference type="ARBA" id="ARBA00001971"/>
    </source>
</evidence>
<reference evidence="9" key="1">
    <citation type="submission" date="2023-06" db="EMBL/GenBank/DDBJ databases">
        <title>Genome-scale phylogeny and comparative genomics of the fungal order Sordariales.</title>
        <authorList>
            <consortium name="Lawrence Berkeley National Laboratory"/>
            <person name="Hensen N."/>
            <person name="Bonometti L."/>
            <person name="Westerberg I."/>
            <person name="Brannstrom I.O."/>
            <person name="Guillou S."/>
            <person name="Cros-Aarteil S."/>
            <person name="Calhoun S."/>
            <person name="Haridas S."/>
            <person name="Kuo A."/>
            <person name="Mondo S."/>
            <person name="Pangilinan J."/>
            <person name="Riley R."/>
            <person name="Labutti K."/>
            <person name="Andreopoulos B."/>
            <person name="Lipzen A."/>
            <person name="Chen C."/>
            <person name="Yanf M."/>
            <person name="Daum C."/>
            <person name="Ng V."/>
            <person name="Clum A."/>
            <person name="Steindorff A."/>
            <person name="Ohm R."/>
            <person name="Martin F."/>
            <person name="Silar P."/>
            <person name="Natvig D."/>
            <person name="Lalanne C."/>
            <person name="Gautier V."/>
            <person name="Ament-Velasquez S.L."/>
            <person name="Kruys A."/>
            <person name="Hutchinson M.I."/>
            <person name="Powell A.J."/>
            <person name="Barry K."/>
            <person name="Miller A.N."/>
            <person name="Grigoriev I.V."/>
            <person name="Debuchy R."/>
            <person name="Gladieux P."/>
            <person name="Thoren M.H."/>
            <person name="Johannesson H."/>
        </authorList>
    </citation>
    <scope>NUCLEOTIDE SEQUENCE</scope>
    <source>
        <strain evidence="9">CBS 606.72</strain>
    </source>
</reference>
<keyword evidence="8" id="KW-0472">Membrane</keyword>